<name>A0ABQ7GJZ3_DUNSA</name>
<sequence>MSDKPDKEGKEEWINGATDVFFNPLGDTEYGNDEELGYPSKVQFQRLGGKRIEGFDDDDRSPVIDPFFFNSDVRPKERIRFFLEIDFTDQEVLERLPEPFANDPPAQGRILQIVSSGLWALRHEFFVS</sequence>
<evidence type="ECO:0000313" key="1">
    <source>
        <dbReference type="EMBL" id="KAF5834879.1"/>
    </source>
</evidence>
<gene>
    <name evidence="1" type="ORF">DUNSADRAFT_8215</name>
</gene>
<organism evidence="1 2">
    <name type="scientific">Dunaliella salina</name>
    <name type="common">Green alga</name>
    <name type="synonym">Protococcus salinus</name>
    <dbReference type="NCBI Taxonomy" id="3046"/>
    <lineage>
        <taxon>Eukaryota</taxon>
        <taxon>Viridiplantae</taxon>
        <taxon>Chlorophyta</taxon>
        <taxon>core chlorophytes</taxon>
        <taxon>Chlorophyceae</taxon>
        <taxon>CS clade</taxon>
        <taxon>Chlamydomonadales</taxon>
        <taxon>Dunaliellaceae</taxon>
        <taxon>Dunaliella</taxon>
    </lineage>
</organism>
<dbReference type="EMBL" id="MU069734">
    <property type="protein sequence ID" value="KAF5834879.1"/>
    <property type="molecule type" value="Genomic_DNA"/>
</dbReference>
<reference evidence="1" key="1">
    <citation type="submission" date="2017-08" db="EMBL/GenBank/DDBJ databases">
        <authorList>
            <person name="Polle J.E."/>
            <person name="Barry K."/>
            <person name="Cushman J."/>
            <person name="Schmutz J."/>
            <person name="Tran D."/>
            <person name="Hathwaick L.T."/>
            <person name="Yim W.C."/>
            <person name="Jenkins J."/>
            <person name="Mckie-Krisberg Z.M."/>
            <person name="Prochnik S."/>
            <person name="Lindquist E."/>
            <person name="Dockter R.B."/>
            <person name="Adam C."/>
            <person name="Molina H."/>
            <person name="Bunkerborg J."/>
            <person name="Jin E."/>
            <person name="Buchheim M."/>
            <person name="Magnuson J."/>
        </authorList>
    </citation>
    <scope>NUCLEOTIDE SEQUENCE</scope>
    <source>
        <strain evidence="1">CCAP 19/18</strain>
    </source>
</reference>
<keyword evidence="2" id="KW-1185">Reference proteome</keyword>
<comment type="caution">
    <text evidence="1">The sequence shown here is derived from an EMBL/GenBank/DDBJ whole genome shotgun (WGS) entry which is preliminary data.</text>
</comment>
<evidence type="ECO:0000313" key="2">
    <source>
        <dbReference type="Proteomes" id="UP000815325"/>
    </source>
</evidence>
<accession>A0ABQ7GJZ3</accession>
<protein>
    <submittedName>
        <fullName evidence="1">Uncharacterized protein</fullName>
    </submittedName>
</protein>
<proteinExistence type="predicted"/>
<dbReference type="Proteomes" id="UP000815325">
    <property type="component" value="Unassembled WGS sequence"/>
</dbReference>